<protein>
    <submittedName>
        <fullName evidence="1">Uncharacterized protein</fullName>
    </submittedName>
</protein>
<dbReference type="Proteomes" id="UP000006276">
    <property type="component" value="Chromosome"/>
</dbReference>
<dbReference type="HOGENOM" id="CLU_1336669_0_0_10"/>
<reference evidence="1 2" key="1">
    <citation type="submission" date="2012-09" db="EMBL/GenBank/DDBJ databases">
        <title>Riemerella anatipestifer vaccine strains.</title>
        <authorList>
            <person name="Chun C.A."/>
            <person name="Shu W.M."/>
            <person name="Kang Z.D."/>
            <person name="Jia W.X."/>
        </authorList>
    </citation>
    <scope>NUCLEOTIDE SEQUENCE [LARGE SCALE GENOMIC DNA]</scope>
    <source>
        <strain evidence="1 2">RA-CH-1</strain>
    </source>
</reference>
<dbReference type="EMBL" id="CP003787">
    <property type="protein sequence ID" value="AFR34854.1"/>
    <property type="molecule type" value="Genomic_DNA"/>
</dbReference>
<organism evidence="1 2">
    <name type="scientific">Riemerella anatipestifer RA-CH-1</name>
    <dbReference type="NCBI Taxonomy" id="1228997"/>
    <lineage>
        <taxon>Bacteria</taxon>
        <taxon>Pseudomonadati</taxon>
        <taxon>Bacteroidota</taxon>
        <taxon>Flavobacteriia</taxon>
        <taxon>Flavobacteriales</taxon>
        <taxon>Weeksellaceae</taxon>
        <taxon>Riemerella</taxon>
    </lineage>
</organism>
<name>J9QZK3_RIEAN</name>
<accession>J9QZK3</accession>
<dbReference type="PATRIC" id="fig|1228997.3.peg.242"/>
<dbReference type="KEGG" id="rag:B739_0247"/>
<sequence length="205" mass="23910">MADSLERIMKFTQMKNIIFLTTILIFSCNSKTETKVENVEKHNIEIVIREPKITGEKYFEYDEIEYYKNEIEEDQIGELYDNQKKSVKDSLKKEVILGETPKSISDTNFVDNLKSFGYTKSKIDPNKFNKINEIFIEKKHSESYETACIYIYRDILIFKRKSKIIGIAKICFGCDANVIVGTKSNTEEFGMSGDYEKLRKILRGK</sequence>
<gene>
    <name evidence="1" type="ORF">B739_0247</name>
</gene>
<evidence type="ECO:0000313" key="2">
    <source>
        <dbReference type="Proteomes" id="UP000006276"/>
    </source>
</evidence>
<proteinExistence type="predicted"/>
<dbReference type="PROSITE" id="PS51257">
    <property type="entry name" value="PROKAR_LIPOPROTEIN"/>
    <property type="match status" value="1"/>
</dbReference>
<dbReference type="AlphaFoldDB" id="J9QZK3"/>
<keyword evidence="2" id="KW-1185">Reference proteome</keyword>
<evidence type="ECO:0000313" key="1">
    <source>
        <dbReference type="EMBL" id="AFR34854.1"/>
    </source>
</evidence>